<evidence type="ECO:0000256" key="4">
    <source>
        <dbReference type="ARBA" id="ARBA00022833"/>
    </source>
</evidence>
<feature type="binding site" evidence="6">
    <location>
        <position position="388"/>
    </location>
    <ligand>
        <name>Zn(2+)</name>
        <dbReference type="ChEBI" id="CHEBI:29105"/>
    </ligand>
</feature>
<dbReference type="HAMAP" id="MF_01871">
    <property type="entry name" value="DabA"/>
    <property type="match status" value="1"/>
</dbReference>
<keyword evidence="5 6" id="KW-0472">Membrane</keyword>
<proteinExistence type="inferred from homology"/>
<evidence type="ECO:0000256" key="3">
    <source>
        <dbReference type="ARBA" id="ARBA00022723"/>
    </source>
</evidence>
<keyword evidence="1 6" id="KW-0813">Transport</keyword>
<name>A0ABY1QC99_9BACT</name>
<dbReference type="InterPro" id="IPR018752">
    <property type="entry name" value="DabA"/>
</dbReference>
<comment type="subunit">
    <text evidence="6">Forms a complex with DabB.</text>
</comment>
<keyword evidence="2 6" id="KW-1003">Cell membrane</keyword>
<evidence type="ECO:0000313" key="7">
    <source>
        <dbReference type="EMBL" id="SMP66590.1"/>
    </source>
</evidence>
<keyword evidence="3 6" id="KW-0479">Metal-binding</keyword>
<keyword evidence="4 6" id="KW-0862">Zinc</keyword>
<dbReference type="Proteomes" id="UP001158067">
    <property type="component" value="Unassembled WGS sequence"/>
</dbReference>
<evidence type="ECO:0000256" key="2">
    <source>
        <dbReference type="ARBA" id="ARBA00022475"/>
    </source>
</evidence>
<organism evidence="7 8">
    <name type="scientific">Neorhodopirellula lusitana</name>
    <dbReference type="NCBI Taxonomy" id="445327"/>
    <lineage>
        <taxon>Bacteria</taxon>
        <taxon>Pseudomonadati</taxon>
        <taxon>Planctomycetota</taxon>
        <taxon>Planctomycetia</taxon>
        <taxon>Pirellulales</taxon>
        <taxon>Pirellulaceae</taxon>
        <taxon>Neorhodopirellula</taxon>
    </lineage>
</organism>
<sequence length="885" mass="97505">MKTIESPQSENQVNGKPLSVFMPAPYDEPHVHRQFEELLEQVTEVVAPVWPLKDLIAVNPYAGLTERPFFESRDYLRTFSRCELLPSLSHFAKEYADAGFTRQHVESAMEELDISSVGLLSLAEVMQALKTCVDSGCDKAAESAVESNLPRVTTVAAQLSAVGEIDWCEVVRDEIGKHCASYYQEGQSAWENPWKDRPLYQAWRSAALIDRGAEFHGLEGFRHFVSKLPHTVDASIHELLQRLDLPESLWESYLLAHAFAIPGWSGWTKFQDMQDETAESRDFRGLLAISLAYDAAISESQNFHINWSSLLHHQIVSMESLNDDAKAVRRVLLRATEIAFREQLLKGLSIGVEKTADAKSKEPSSDFSASLADSPTLPTTKLAQLAFCIDVRSERVRRHIESESDQVETFGFAGFFGLPFEYVPLGQESGSVHAPVLLKPKFKLQEKLSGCVDENGHAQCEAIEQRRSVRTWRKLWKGFQSSAVGCFSFVETMGLFDGLELAARLQGGSLKTATPETDGVGEHGVQLSMNRLREQNVSTDQQADFAAGLLTGMGLTENFASLVGFCGHGSQTDNNPLAAGLDCGACGGHSGAPNARLAALLLNDRSVRERLVQRGITIPAETHFLAGWHNTTTDQIEWFDLDAVPASHQSQVVQLQSVTDAASESTRLERQPTVGETSTQAIVKRASDWSQTRPEWGLAGNAGMIIGPRSMTQNANLDGRVFLHSYNCDSDPGAGVLEAIMTAPMVVAHWINMQYYASSVDSRHFGSGNKTIHNVVGRFGVLSGNGGDLQSGLPDQSLRNGEHIQHAPLRLQTIIVASRQAIDSVIEKHGDVRDRLQNGWMHLIAIDGGQQYRYQEDGDWVQLSSGSSESIELFQPQDQECGSLV</sequence>
<feature type="binding site" evidence="6">
    <location>
        <position position="583"/>
    </location>
    <ligand>
        <name>Zn(2+)</name>
        <dbReference type="ChEBI" id="CHEBI:29105"/>
    </ligand>
</feature>
<comment type="similarity">
    <text evidence="6">Belongs to the inorganic carbon transporter (TC 9.A.2) DabA family.</text>
</comment>
<comment type="cofactor">
    <cofactor evidence="6">
        <name>Zn(2+)</name>
        <dbReference type="ChEBI" id="CHEBI:29105"/>
    </cofactor>
</comment>
<dbReference type="Pfam" id="PF10070">
    <property type="entry name" value="DabA"/>
    <property type="match status" value="1"/>
</dbReference>
<keyword evidence="8" id="KW-1185">Reference proteome</keyword>
<feature type="binding site" evidence="6">
    <location>
        <position position="568"/>
    </location>
    <ligand>
        <name>Zn(2+)</name>
        <dbReference type="ChEBI" id="CHEBI:29105"/>
    </ligand>
</feature>
<dbReference type="EMBL" id="FXUG01000010">
    <property type="protein sequence ID" value="SMP66590.1"/>
    <property type="molecule type" value="Genomic_DNA"/>
</dbReference>
<comment type="function">
    <text evidence="6">Part of an energy-coupled inorganic carbon pump.</text>
</comment>
<evidence type="ECO:0000256" key="5">
    <source>
        <dbReference type="ARBA" id="ARBA00023136"/>
    </source>
</evidence>
<dbReference type="PANTHER" id="PTHR38344:SF1">
    <property type="entry name" value="INORGANIC CARBON TRANSPORTER SUBUNIT DABA-RELATED"/>
    <property type="match status" value="1"/>
</dbReference>
<comment type="subcellular location">
    <subcellularLocation>
        <location evidence="6">Cell membrane</location>
        <topology evidence="6">Peripheral membrane protein</topology>
    </subcellularLocation>
</comment>
<comment type="caution">
    <text evidence="7">The sequence shown here is derived from an EMBL/GenBank/DDBJ whole genome shotgun (WGS) entry which is preliminary data.</text>
</comment>
<accession>A0ABY1QC99</accession>
<dbReference type="PANTHER" id="PTHR38344">
    <property type="entry name" value="UPF0753 PROTEIN AQ_863"/>
    <property type="match status" value="1"/>
</dbReference>
<feature type="binding site" evidence="6">
    <location>
        <position position="390"/>
    </location>
    <ligand>
        <name>Zn(2+)</name>
        <dbReference type="ChEBI" id="CHEBI:29105"/>
    </ligand>
</feature>
<dbReference type="RefSeq" id="WP_283433794.1">
    <property type="nucleotide sequence ID" value="NZ_FXUG01000010.1"/>
</dbReference>
<gene>
    <name evidence="6" type="primary">dabA</name>
    <name evidence="7" type="ORF">SAMN06265222_11018</name>
</gene>
<evidence type="ECO:0000313" key="8">
    <source>
        <dbReference type="Proteomes" id="UP001158067"/>
    </source>
</evidence>
<reference evidence="7 8" key="1">
    <citation type="submission" date="2017-05" db="EMBL/GenBank/DDBJ databases">
        <authorList>
            <person name="Varghese N."/>
            <person name="Submissions S."/>
        </authorList>
    </citation>
    <scope>NUCLEOTIDE SEQUENCE [LARGE SCALE GENOMIC DNA]</scope>
    <source>
        <strain evidence="7 8">DSM 25457</strain>
    </source>
</reference>
<evidence type="ECO:0000256" key="6">
    <source>
        <dbReference type="HAMAP-Rule" id="MF_01871"/>
    </source>
</evidence>
<protein>
    <recommendedName>
        <fullName evidence="6">Probable inorganic carbon transporter subunit DabA</fullName>
    </recommendedName>
</protein>
<evidence type="ECO:0000256" key="1">
    <source>
        <dbReference type="ARBA" id="ARBA00022448"/>
    </source>
</evidence>